<keyword evidence="4" id="KW-0227">DNA damage</keyword>
<evidence type="ECO:0000256" key="6">
    <source>
        <dbReference type="ARBA" id="ARBA00049348"/>
    </source>
</evidence>
<dbReference type="InterPro" id="IPR036388">
    <property type="entry name" value="WH-like_DNA-bd_sf"/>
</dbReference>
<dbReference type="InterPro" id="IPR036217">
    <property type="entry name" value="MethylDNA_cys_MeTrfase_DNAb"/>
</dbReference>
<keyword evidence="5" id="KW-0234">DNA repair</keyword>
<dbReference type="GO" id="GO:0006281">
    <property type="term" value="P:DNA repair"/>
    <property type="evidence" value="ECO:0007669"/>
    <property type="project" value="UniProtKB-KW"/>
</dbReference>
<dbReference type="PANTHER" id="PTHR10815:SF13">
    <property type="entry name" value="METHYLATED-DNA--PROTEIN-CYSTEINE METHYLTRANSFERASE"/>
    <property type="match status" value="1"/>
</dbReference>
<proteinExistence type="predicted"/>
<dbReference type="PROSITE" id="PS00374">
    <property type="entry name" value="MGMT"/>
    <property type="match status" value="1"/>
</dbReference>
<evidence type="ECO:0000256" key="3">
    <source>
        <dbReference type="ARBA" id="ARBA00022679"/>
    </source>
</evidence>
<keyword evidence="2" id="KW-0489">Methyltransferase</keyword>
<evidence type="ECO:0000256" key="4">
    <source>
        <dbReference type="ARBA" id="ARBA00022763"/>
    </source>
</evidence>
<dbReference type="GO" id="GO:0032259">
    <property type="term" value="P:methylation"/>
    <property type="evidence" value="ECO:0007669"/>
    <property type="project" value="UniProtKB-KW"/>
</dbReference>
<feature type="domain" description="Methylated-DNA-[protein]-cysteine S-methyltransferase DNA binding" evidence="7">
    <location>
        <begin position="9"/>
        <end position="87"/>
    </location>
</feature>
<dbReference type="Gene3D" id="1.10.10.10">
    <property type="entry name" value="Winged helix-like DNA-binding domain superfamily/Winged helix DNA-binding domain"/>
    <property type="match status" value="1"/>
</dbReference>
<evidence type="ECO:0000256" key="5">
    <source>
        <dbReference type="ARBA" id="ARBA00023204"/>
    </source>
</evidence>
<name>A0A1F6DK76_9BACT</name>
<sequence>MKNIAPRGFSESVLKIVRAIPAGETLSYGEVALLAGFPGAARAVGSLLRQNADMNVPCHRVILASGKMGAYNGLRGMSKTELLEEERASSSETDF</sequence>
<dbReference type="CDD" id="cd06445">
    <property type="entry name" value="ATase"/>
    <property type="match status" value="1"/>
</dbReference>
<dbReference type="InterPro" id="IPR014048">
    <property type="entry name" value="MethylDNA_cys_MeTrfase_DNA-bd"/>
</dbReference>
<dbReference type="STRING" id="1798491.A3C87_00320"/>
<dbReference type="PANTHER" id="PTHR10815">
    <property type="entry name" value="METHYLATED-DNA--PROTEIN-CYSTEINE METHYLTRANSFERASE"/>
    <property type="match status" value="1"/>
</dbReference>
<evidence type="ECO:0000313" key="8">
    <source>
        <dbReference type="EMBL" id="OGG61828.1"/>
    </source>
</evidence>
<protein>
    <recommendedName>
        <fullName evidence="7">Methylated-DNA-[protein]-cysteine S-methyltransferase DNA binding domain-containing protein</fullName>
    </recommendedName>
</protein>
<dbReference type="NCBIfam" id="TIGR00589">
    <property type="entry name" value="ogt"/>
    <property type="match status" value="1"/>
</dbReference>
<comment type="caution">
    <text evidence="8">The sequence shown here is derived from an EMBL/GenBank/DDBJ whole genome shotgun (WGS) entry which is preliminary data.</text>
</comment>
<evidence type="ECO:0000256" key="1">
    <source>
        <dbReference type="ARBA" id="ARBA00001286"/>
    </source>
</evidence>
<dbReference type="InterPro" id="IPR001497">
    <property type="entry name" value="MethylDNA_cys_MeTrfase_AS"/>
</dbReference>
<dbReference type="Proteomes" id="UP000176511">
    <property type="component" value="Unassembled WGS sequence"/>
</dbReference>
<comment type="catalytic activity">
    <reaction evidence="6">
        <text>a 6-O-methyl-2'-deoxyguanosine in DNA + L-cysteinyl-[protein] = S-methyl-L-cysteinyl-[protein] + a 2'-deoxyguanosine in DNA</text>
        <dbReference type="Rhea" id="RHEA:24000"/>
        <dbReference type="Rhea" id="RHEA-COMP:10131"/>
        <dbReference type="Rhea" id="RHEA-COMP:10132"/>
        <dbReference type="Rhea" id="RHEA-COMP:11367"/>
        <dbReference type="Rhea" id="RHEA-COMP:11368"/>
        <dbReference type="ChEBI" id="CHEBI:29950"/>
        <dbReference type="ChEBI" id="CHEBI:82612"/>
        <dbReference type="ChEBI" id="CHEBI:85445"/>
        <dbReference type="ChEBI" id="CHEBI:85448"/>
        <dbReference type="EC" id="2.1.1.63"/>
    </reaction>
</comment>
<evidence type="ECO:0000256" key="2">
    <source>
        <dbReference type="ARBA" id="ARBA00022603"/>
    </source>
</evidence>
<dbReference type="Pfam" id="PF01035">
    <property type="entry name" value="DNA_binding_1"/>
    <property type="match status" value="1"/>
</dbReference>
<gene>
    <name evidence="8" type="ORF">A3C87_00320</name>
</gene>
<dbReference type="EMBL" id="MFLE01000014">
    <property type="protein sequence ID" value="OGG61828.1"/>
    <property type="molecule type" value="Genomic_DNA"/>
</dbReference>
<accession>A0A1F6DK76</accession>
<comment type="catalytic activity">
    <reaction evidence="1">
        <text>a 4-O-methyl-thymidine in DNA + L-cysteinyl-[protein] = a thymidine in DNA + S-methyl-L-cysteinyl-[protein]</text>
        <dbReference type="Rhea" id="RHEA:53428"/>
        <dbReference type="Rhea" id="RHEA-COMP:10131"/>
        <dbReference type="Rhea" id="RHEA-COMP:10132"/>
        <dbReference type="Rhea" id="RHEA-COMP:13555"/>
        <dbReference type="Rhea" id="RHEA-COMP:13556"/>
        <dbReference type="ChEBI" id="CHEBI:29950"/>
        <dbReference type="ChEBI" id="CHEBI:82612"/>
        <dbReference type="ChEBI" id="CHEBI:137386"/>
        <dbReference type="ChEBI" id="CHEBI:137387"/>
        <dbReference type="EC" id="2.1.1.63"/>
    </reaction>
</comment>
<reference evidence="8 9" key="1">
    <citation type="journal article" date="2016" name="Nat. Commun.">
        <title>Thousands of microbial genomes shed light on interconnected biogeochemical processes in an aquifer system.</title>
        <authorList>
            <person name="Anantharaman K."/>
            <person name="Brown C.T."/>
            <person name="Hug L.A."/>
            <person name="Sharon I."/>
            <person name="Castelle C.J."/>
            <person name="Probst A.J."/>
            <person name="Thomas B.C."/>
            <person name="Singh A."/>
            <person name="Wilkins M.J."/>
            <person name="Karaoz U."/>
            <person name="Brodie E.L."/>
            <person name="Williams K.H."/>
            <person name="Hubbard S.S."/>
            <person name="Banfield J.F."/>
        </authorList>
    </citation>
    <scope>NUCLEOTIDE SEQUENCE [LARGE SCALE GENOMIC DNA]</scope>
</reference>
<keyword evidence="3" id="KW-0808">Transferase</keyword>
<evidence type="ECO:0000313" key="9">
    <source>
        <dbReference type="Proteomes" id="UP000176511"/>
    </source>
</evidence>
<dbReference type="GO" id="GO:0003908">
    <property type="term" value="F:methylated-DNA-[protein]-cysteine S-methyltransferase activity"/>
    <property type="evidence" value="ECO:0007669"/>
    <property type="project" value="UniProtKB-EC"/>
</dbReference>
<dbReference type="SUPFAM" id="SSF46767">
    <property type="entry name" value="Methylated DNA-protein cysteine methyltransferase, C-terminal domain"/>
    <property type="match status" value="1"/>
</dbReference>
<organism evidence="8 9">
    <name type="scientific">Candidatus Kaiserbacteria bacterium RIFCSPHIGHO2_02_FULL_49_34</name>
    <dbReference type="NCBI Taxonomy" id="1798491"/>
    <lineage>
        <taxon>Bacteria</taxon>
        <taxon>Candidatus Kaiseribacteriota</taxon>
    </lineage>
</organism>
<dbReference type="AlphaFoldDB" id="A0A1F6DK76"/>
<evidence type="ECO:0000259" key="7">
    <source>
        <dbReference type="Pfam" id="PF01035"/>
    </source>
</evidence>